<dbReference type="SUPFAM" id="SSF51206">
    <property type="entry name" value="cAMP-binding domain-like"/>
    <property type="match status" value="1"/>
</dbReference>
<dbReference type="Proteomes" id="UP001597532">
    <property type="component" value="Unassembled WGS sequence"/>
</dbReference>
<dbReference type="RefSeq" id="WP_251807290.1">
    <property type="nucleotide sequence ID" value="NZ_CP166679.1"/>
</dbReference>
<proteinExistence type="predicted"/>
<reference evidence="3" key="1">
    <citation type="journal article" date="2019" name="Int. J. Syst. Evol. Microbiol.">
        <title>The Global Catalogue of Microorganisms (GCM) 10K type strain sequencing project: providing services to taxonomists for standard genome sequencing and annotation.</title>
        <authorList>
            <consortium name="The Broad Institute Genomics Platform"/>
            <consortium name="The Broad Institute Genome Sequencing Center for Infectious Disease"/>
            <person name="Wu L."/>
            <person name="Ma J."/>
        </authorList>
    </citation>
    <scope>NUCLEOTIDE SEQUENCE [LARGE SCALE GENOMIC DNA]</scope>
    <source>
        <strain evidence="3">KCTC 52924</strain>
    </source>
</reference>
<evidence type="ECO:0000313" key="3">
    <source>
        <dbReference type="Proteomes" id="UP001597532"/>
    </source>
</evidence>
<accession>A0ABW5V9S3</accession>
<sequence>MKLKDHLLSIVDFPEEDLDQILSSFTKKVLNKNTLLAKAGVVCNTLYYMEKGVARSYYTNAEGKDITAWFFNEGNFMTSLESFFQQKNSAYHLELLEDSLLYSISKDDLDQLFQKFPSMERFGRKLVIKLLGDMMGKLNAIQFQTAKERYHFMINEYPDLYFRVPLGHIASYLGITQETLSRIRAKN</sequence>
<dbReference type="InterPro" id="IPR018490">
    <property type="entry name" value="cNMP-bd_dom_sf"/>
</dbReference>
<dbReference type="Gene3D" id="2.60.120.10">
    <property type="entry name" value="Jelly Rolls"/>
    <property type="match status" value="1"/>
</dbReference>
<organism evidence="2 3">
    <name type="scientific">Arenibacter antarcticus</name>
    <dbReference type="NCBI Taxonomy" id="2040469"/>
    <lineage>
        <taxon>Bacteria</taxon>
        <taxon>Pseudomonadati</taxon>
        <taxon>Bacteroidota</taxon>
        <taxon>Flavobacteriia</taxon>
        <taxon>Flavobacteriales</taxon>
        <taxon>Flavobacteriaceae</taxon>
        <taxon>Arenibacter</taxon>
    </lineage>
</organism>
<dbReference type="Pfam" id="PF00027">
    <property type="entry name" value="cNMP_binding"/>
    <property type="match status" value="1"/>
</dbReference>
<dbReference type="InterPro" id="IPR000595">
    <property type="entry name" value="cNMP-bd_dom"/>
</dbReference>
<evidence type="ECO:0000313" key="2">
    <source>
        <dbReference type="EMBL" id="MFD2788413.1"/>
    </source>
</evidence>
<dbReference type="EMBL" id="JBHUOK010000003">
    <property type="protein sequence ID" value="MFD2788413.1"/>
    <property type="molecule type" value="Genomic_DNA"/>
</dbReference>
<gene>
    <name evidence="2" type="ORF">ACFS1K_01415</name>
</gene>
<name>A0ABW5V9S3_9FLAO</name>
<keyword evidence="3" id="KW-1185">Reference proteome</keyword>
<comment type="caution">
    <text evidence="2">The sequence shown here is derived from an EMBL/GenBank/DDBJ whole genome shotgun (WGS) entry which is preliminary data.</text>
</comment>
<feature type="domain" description="Cyclic nucleotide-binding" evidence="1">
    <location>
        <begin position="28"/>
        <end position="115"/>
    </location>
</feature>
<protein>
    <submittedName>
        <fullName evidence="2">Crp/Fnr family transcriptional regulator</fullName>
    </submittedName>
</protein>
<evidence type="ECO:0000259" key="1">
    <source>
        <dbReference type="Pfam" id="PF00027"/>
    </source>
</evidence>
<dbReference type="InterPro" id="IPR014710">
    <property type="entry name" value="RmlC-like_jellyroll"/>
</dbReference>